<reference evidence="1" key="1">
    <citation type="submission" date="2023-01" db="EMBL/GenBank/DDBJ databases">
        <title>Sulfurovum sp. zt1-1 genome assembly.</title>
        <authorList>
            <person name="Wang J."/>
        </authorList>
    </citation>
    <scope>NUCLEOTIDE SEQUENCE</scope>
    <source>
        <strain evidence="1">Zt1-1</strain>
    </source>
</reference>
<dbReference type="RefSeq" id="WP_289413172.1">
    <property type="nucleotide sequence ID" value="NZ_JAQIBD010000002.1"/>
</dbReference>
<accession>A0ABT7QXS2</accession>
<keyword evidence="2" id="KW-1185">Reference proteome</keyword>
<evidence type="ECO:0000313" key="2">
    <source>
        <dbReference type="Proteomes" id="UP001169069"/>
    </source>
</evidence>
<gene>
    <name evidence="1" type="ORF">PGH07_05295</name>
</gene>
<evidence type="ECO:0000313" key="1">
    <source>
        <dbReference type="EMBL" id="MDM5271582.1"/>
    </source>
</evidence>
<dbReference type="EMBL" id="JAQIBD010000002">
    <property type="protein sequence ID" value="MDM5271582.1"/>
    <property type="molecule type" value="Genomic_DNA"/>
</dbReference>
<protein>
    <submittedName>
        <fullName evidence="1">Uncharacterized protein</fullName>
    </submittedName>
</protein>
<organism evidence="1 2">
    <name type="scientific">Sulfurovum zhangzhouensis</name>
    <dbReference type="NCBI Taxonomy" id="3019067"/>
    <lineage>
        <taxon>Bacteria</taxon>
        <taxon>Pseudomonadati</taxon>
        <taxon>Campylobacterota</taxon>
        <taxon>Epsilonproteobacteria</taxon>
        <taxon>Campylobacterales</taxon>
        <taxon>Sulfurovaceae</taxon>
        <taxon>Sulfurovum</taxon>
    </lineage>
</organism>
<sequence>MKILKKFLKSKESKSTNKSPVNIQKKPVKVLTAHELAEKLGTDRRKLEKTFVDLGWTEKSAKGTKATQDGISNGAQTKYHDMTRNNYVVWDESIMNNTTLQEFI</sequence>
<comment type="caution">
    <text evidence="1">The sequence shown here is derived from an EMBL/GenBank/DDBJ whole genome shotgun (WGS) entry which is preliminary data.</text>
</comment>
<dbReference type="Proteomes" id="UP001169069">
    <property type="component" value="Unassembled WGS sequence"/>
</dbReference>
<name>A0ABT7QXS2_9BACT</name>
<proteinExistence type="predicted"/>